<keyword evidence="3" id="KW-1185">Reference proteome</keyword>
<reference evidence="2 3" key="1">
    <citation type="submission" date="2020-07" db="EMBL/GenBank/DDBJ databases">
        <title>Alkalicella. sp. LB2 genome.</title>
        <authorList>
            <person name="Postec A."/>
            <person name="Quemeneur M."/>
        </authorList>
    </citation>
    <scope>NUCLEOTIDE SEQUENCE [LARGE SCALE GENOMIC DNA]</scope>
    <source>
        <strain evidence="2 3">LB2</strain>
    </source>
</reference>
<dbReference type="Proteomes" id="UP000516160">
    <property type="component" value="Chromosome"/>
</dbReference>
<dbReference type="GO" id="GO:0046872">
    <property type="term" value="F:metal ion binding"/>
    <property type="evidence" value="ECO:0007669"/>
    <property type="project" value="InterPro"/>
</dbReference>
<dbReference type="Pfam" id="PF05193">
    <property type="entry name" value="Peptidase_M16_C"/>
    <property type="match status" value="1"/>
</dbReference>
<accession>A0A7G9WAG5</accession>
<gene>
    <name evidence="2" type="ORF">HYG86_13265</name>
</gene>
<dbReference type="NCBIfam" id="NF047422">
    <property type="entry name" value="YfmF_fam"/>
    <property type="match status" value="1"/>
</dbReference>
<feature type="domain" description="Peptidase M16 C-terminal" evidence="1">
    <location>
        <begin position="185"/>
        <end position="355"/>
    </location>
</feature>
<organism evidence="2 3">
    <name type="scientific">Alkalicella caledoniensis</name>
    <dbReference type="NCBI Taxonomy" id="2731377"/>
    <lineage>
        <taxon>Bacteria</taxon>
        <taxon>Bacillati</taxon>
        <taxon>Bacillota</taxon>
        <taxon>Clostridia</taxon>
        <taxon>Eubacteriales</taxon>
        <taxon>Proteinivoracaceae</taxon>
        <taxon>Alkalicella</taxon>
    </lineage>
</organism>
<dbReference type="SUPFAM" id="SSF63411">
    <property type="entry name" value="LuxS/MPP-like metallohydrolase"/>
    <property type="match status" value="2"/>
</dbReference>
<dbReference type="InterPro" id="IPR050361">
    <property type="entry name" value="MPP/UQCRC_Complex"/>
</dbReference>
<sequence>MGELFERVEISKGINLYLYNTDKYKTISVRAFLYTKVDEEITKTSLIPFVLARGTENYPDNLTIRRELANYYGAQMGTGVTRRGDVVLVDFRMEMVSPHYVSGDSYVEKSLDVLKEVIFNPRKEGEGFKESFVDVEKENTKNRIMSLINDKGRYAFERAVQIMCPNDPYKYYKYGKIEDLPKIDAVNLYEKYQEIINNSPMDIYVVGHFDKEKISSMIKERFNVPRKSLVPVEKPINTELLEFKEVVEEMDINQGKLVMGLKTPITMEHELYPALLIYNGILGAFSHSKLFQNVREKASLAYYAGSNIESLKGLLFIFAGIEPATYTQTVEIVKQQLQDMRDGSITEKEFSYTLAGLESGLLETFDEVGGQIGFAVDGGIIGKTITITELLKKIKEVTVSDVVKVAQSVELELIYFLKGKGDSNDS</sequence>
<dbReference type="AlphaFoldDB" id="A0A7G9WAG5"/>
<evidence type="ECO:0000259" key="1">
    <source>
        <dbReference type="Pfam" id="PF05193"/>
    </source>
</evidence>
<name>A0A7G9WAG5_ALKCA</name>
<dbReference type="Gene3D" id="3.30.830.10">
    <property type="entry name" value="Metalloenzyme, LuxS/M16 peptidase-like"/>
    <property type="match status" value="2"/>
</dbReference>
<dbReference type="PANTHER" id="PTHR11851">
    <property type="entry name" value="METALLOPROTEASE"/>
    <property type="match status" value="1"/>
</dbReference>
<evidence type="ECO:0000313" key="2">
    <source>
        <dbReference type="EMBL" id="QNO15677.1"/>
    </source>
</evidence>
<dbReference type="InterPro" id="IPR007863">
    <property type="entry name" value="Peptidase_M16_C"/>
</dbReference>
<dbReference type="InterPro" id="IPR011249">
    <property type="entry name" value="Metalloenz_LuxS/M16"/>
</dbReference>
<dbReference type="RefSeq" id="WP_213166085.1">
    <property type="nucleotide sequence ID" value="NZ_CP058559.1"/>
</dbReference>
<dbReference type="EMBL" id="CP058559">
    <property type="protein sequence ID" value="QNO15677.1"/>
    <property type="molecule type" value="Genomic_DNA"/>
</dbReference>
<proteinExistence type="predicted"/>
<dbReference type="PANTHER" id="PTHR11851:SF186">
    <property type="entry name" value="INACTIVE METALLOPROTEASE YMFF-RELATED"/>
    <property type="match status" value="1"/>
</dbReference>
<dbReference type="KEGG" id="acae:HYG86_13265"/>
<evidence type="ECO:0000313" key="3">
    <source>
        <dbReference type="Proteomes" id="UP000516160"/>
    </source>
</evidence>
<protein>
    <submittedName>
        <fullName evidence="2">Insulinase family protein</fullName>
    </submittedName>
</protein>